<keyword evidence="6" id="KW-1015">Disulfide bond</keyword>
<keyword evidence="4" id="KW-0378">Hydrolase</keyword>
<organism evidence="8 9">
    <name type="scientific">Esox lucius</name>
    <name type="common">Northern pike</name>
    <dbReference type="NCBI Taxonomy" id="8010"/>
    <lineage>
        <taxon>Eukaryota</taxon>
        <taxon>Metazoa</taxon>
        <taxon>Chordata</taxon>
        <taxon>Craniata</taxon>
        <taxon>Vertebrata</taxon>
        <taxon>Euteleostomi</taxon>
        <taxon>Actinopterygii</taxon>
        <taxon>Neopterygii</taxon>
        <taxon>Teleostei</taxon>
        <taxon>Protacanthopterygii</taxon>
        <taxon>Esociformes</taxon>
        <taxon>Esocidae</taxon>
        <taxon>Esox</taxon>
    </lineage>
</organism>
<keyword evidence="9" id="KW-1185">Reference proteome</keyword>
<dbReference type="PANTHER" id="PTHR10912">
    <property type="entry name" value="ADP-RIBOSYL CYCLASE"/>
    <property type="match status" value="1"/>
</dbReference>
<dbReference type="GeneTree" id="ENSGT00390000017291"/>
<evidence type="ECO:0000256" key="4">
    <source>
        <dbReference type="ARBA" id="ARBA00022801"/>
    </source>
</evidence>
<keyword evidence="3" id="KW-0808">Transferase</keyword>
<dbReference type="EC" id="3.2.2.6" evidence="2"/>
<evidence type="ECO:0000256" key="7">
    <source>
        <dbReference type="SAM" id="Phobius"/>
    </source>
</evidence>
<dbReference type="Ensembl" id="ENSELUT00000110097.1">
    <property type="protein sequence ID" value="ENSELUP00000080269.1"/>
    <property type="gene ID" value="ENSELUG00000033743.2"/>
</dbReference>
<reference evidence="8" key="3">
    <citation type="submission" date="2025-09" db="UniProtKB">
        <authorList>
            <consortium name="Ensembl"/>
        </authorList>
    </citation>
    <scope>IDENTIFICATION</scope>
</reference>
<evidence type="ECO:0000256" key="1">
    <source>
        <dbReference type="ARBA" id="ARBA00005406"/>
    </source>
</evidence>
<dbReference type="Proteomes" id="UP000265140">
    <property type="component" value="Chromosome 21"/>
</dbReference>
<dbReference type="PANTHER" id="PTHR10912:SF9">
    <property type="entry name" value="ADP-RIBOSYL CYCLASE_CYCLIC ADP-RIBOSE HYDROLASE"/>
    <property type="match status" value="1"/>
</dbReference>
<dbReference type="GO" id="GO:0016740">
    <property type="term" value="F:transferase activity"/>
    <property type="evidence" value="ECO:0007669"/>
    <property type="project" value="UniProtKB-KW"/>
</dbReference>
<keyword evidence="7" id="KW-1133">Transmembrane helix</keyword>
<evidence type="ECO:0000256" key="2">
    <source>
        <dbReference type="ARBA" id="ARBA00011982"/>
    </source>
</evidence>
<dbReference type="Pfam" id="PF02267">
    <property type="entry name" value="Rib_hydrolayse"/>
    <property type="match status" value="1"/>
</dbReference>
<dbReference type="AlphaFoldDB" id="A0AAY5JVF0"/>
<evidence type="ECO:0000313" key="9">
    <source>
        <dbReference type="Proteomes" id="UP000265140"/>
    </source>
</evidence>
<evidence type="ECO:0000256" key="6">
    <source>
        <dbReference type="ARBA" id="ARBA00023157"/>
    </source>
</evidence>
<proteinExistence type="inferred from homology"/>
<accession>A0AAY5JVF0</accession>
<dbReference type="GO" id="GO:0030890">
    <property type="term" value="P:positive regulation of B cell proliferation"/>
    <property type="evidence" value="ECO:0007669"/>
    <property type="project" value="TreeGrafter"/>
</dbReference>
<feature type="transmembrane region" description="Helical" evidence="7">
    <location>
        <begin position="15"/>
        <end position="38"/>
    </location>
</feature>
<dbReference type="GO" id="GO:0005886">
    <property type="term" value="C:plasma membrane"/>
    <property type="evidence" value="ECO:0007669"/>
    <property type="project" value="TreeGrafter"/>
</dbReference>
<dbReference type="SUPFAM" id="SSF52309">
    <property type="entry name" value="N-(deoxy)ribosyltransferase-like"/>
    <property type="match status" value="1"/>
</dbReference>
<protein>
    <recommendedName>
        <fullName evidence="2">ADP-ribosyl cyclase/cyclic ADP-ribose hydrolase</fullName>
        <ecNumber evidence="2">3.2.2.6</ecNumber>
    </recommendedName>
</protein>
<evidence type="ECO:0000313" key="8">
    <source>
        <dbReference type="Ensembl" id="ENSELUP00000080269.1"/>
    </source>
</evidence>
<keyword evidence="5" id="KW-0520">NAD</keyword>
<dbReference type="Gene3D" id="3.40.50.720">
    <property type="entry name" value="NAD(P)-binding Rossmann-like Domain"/>
    <property type="match status" value="1"/>
</dbReference>
<dbReference type="InterPro" id="IPR003193">
    <property type="entry name" value="ADP-ribosyl_cyclase"/>
</dbReference>
<evidence type="ECO:0000256" key="3">
    <source>
        <dbReference type="ARBA" id="ARBA00022679"/>
    </source>
</evidence>
<reference evidence="8" key="2">
    <citation type="submission" date="2025-08" db="UniProtKB">
        <authorList>
            <consortium name="Ensembl"/>
        </authorList>
    </citation>
    <scope>IDENTIFICATION</scope>
</reference>
<comment type="similarity">
    <text evidence="1">Belongs to the ADP-ribosyl cyclase family.</text>
</comment>
<keyword evidence="7" id="KW-0812">Transmembrane</keyword>
<dbReference type="GO" id="GO:0016849">
    <property type="term" value="F:phosphorus-oxygen lyase activity"/>
    <property type="evidence" value="ECO:0007669"/>
    <property type="project" value="TreeGrafter"/>
</dbReference>
<dbReference type="Gene3D" id="1.20.82.10">
    <property type="entry name" value="ADP Ribosyl Cyclase, Chain A, domain 1"/>
    <property type="match status" value="1"/>
</dbReference>
<keyword evidence="7" id="KW-0472">Membrane</keyword>
<evidence type="ECO:0000256" key="5">
    <source>
        <dbReference type="ARBA" id="ARBA00023027"/>
    </source>
</evidence>
<name>A0AAY5JVF0_ESOLU</name>
<sequence>MENERFTIKRRKTRCCLIMGLCALILLVILAISLWVAFSHKQYNSGDSLKETIISRCQTFIQNNRTSSAYDCQKIWTVFEQAFVGKDPCNVPTDAYDSLINTIIQDPICNKMLFWSKTKHIVHEFTEKRNCFQTLEDTLLGYIMDGLTWCGKEGSNETFTTGCPSWNDCVNHTVKSFWNRASAAFAEAACGDVSAMLNGSIATPFTPTSIFASIEVKRFNADKMRSLTVFLVTQENDGKSCDDPSLKNLQKELDPKLKYSCVSVANLAEQSLNSTSVIAEISVFPL</sequence>
<dbReference type="GO" id="GO:0061809">
    <property type="term" value="F:NAD+ nucleosidase activity, cyclic ADP-ribose generating"/>
    <property type="evidence" value="ECO:0007669"/>
    <property type="project" value="UniProtKB-EC"/>
</dbReference>
<reference evidence="8 9" key="1">
    <citation type="submission" date="2020-02" db="EMBL/GenBank/DDBJ databases">
        <title>Esox lucius (northern pike) genome, fEsoLuc1, primary haplotype.</title>
        <authorList>
            <person name="Myers G."/>
            <person name="Karagic N."/>
            <person name="Meyer A."/>
            <person name="Pippel M."/>
            <person name="Reichard M."/>
            <person name="Winkler S."/>
            <person name="Tracey A."/>
            <person name="Sims Y."/>
            <person name="Howe K."/>
            <person name="Rhie A."/>
            <person name="Formenti G."/>
            <person name="Durbin R."/>
            <person name="Fedrigo O."/>
            <person name="Jarvis E.D."/>
        </authorList>
    </citation>
    <scope>NUCLEOTIDE SEQUENCE [LARGE SCALE GENOMIC DNA]</scope>
</reference>